<dbReference type="PANTHER" id="PTHR34039:SF1">
    <property type="entry name" value="UPF0102 PROTEIN YRAN"/>
    <property type="match status" value="1"/>
</dbReference>
<name>A0ABQ3BLZ5_9GAMM</name>
<dbReference type="HAMAP" id="MF_00048">
    <property type="entry name" value="UPF0102"/>
    <property type="match status" value="1"/>
</dbReference>
<proteinExistence type="inferred from homology"/>
<comment type="similarity">
    <text evidence="1 2">Belongs to the UPF0102 family.</text>
</comment>
<sequence>MAIRHPSPTPRADASTRARGARIEAAAQRHLAQAGLSAVAANANYRFGELDLVMRDGPTLVFVEVRYRADDRFGGGAQSITSTKRRKLVQAATAFLGAHPRWAEAPCRFDVVDASGDIEAPALTWIRDAFRADDA</sequence>
<evidence type="ECO:0000256" key="2">
    <source>
        <dbReference type="HAMAP-Rule" id="MF_00048"/>
    </source>
</evidence>
<dbReference type="Pfam" id="PF02021">
    <property type="entry name" value="UPF0102"/>
    <property type="match status" value="1"/>
</dbReference>
<dbReference type="InterPro" id="IPR011335">
    <property type="entry name" value="Restrct_endonuc-II-like"/>
</dbReference>
<dbReference type="InterPro" id="IPR003509">
    <property type="entry name" value="UPF0102_YraN-like"/>
</dbReference>
<accession>A0ABQ3BLZ5</accession>
<dbReference type="RefSeq" id="WP_189446322.1">
    <property type="nucleotide sequence ID" value="NZ_BMXY01000001.1"/>
</dbReference>
<dbReference type="NCBIfam" id="TIGR00252">
    <property type="entry name" value="YraN family protein"/>
    <property type="match status" value="1"/>
</dbReference>
<evidence type="ECO:0000313" key="4">
    <source>
        <dbReference type="Proteomes" id="UP000643403"/>
    </source>
</evidence>
<dbReference type="Gene3D" id="3.40.1350.10">
    <property type="match status" value="1"/>
</dbReference>
<evidence type="ECO:0000313" key="3">
    <source>
        <dbReference type="EMBL" id="GGZ51262.1"/>
    </source>
</evidence>
<dbReference type="PANTHER" id="PTHR34039">
    <property type="entry name" value="UPF0102 PROTEIN YRAN"/>
    <property type="match status" value="1"/>
</dbReference>
<dbReference type="EMBL" id="BMXY01000001">
    <property type="protein sequence ID" value="GGZ51262.1"/>
    <property type="molecule type" value="Genomic_DNA"/>
</dbReference>
<reference evidence="4" key="1">
    <citation type="journal article" date="2019" name="Int. J. Syst. Evol. Microbiol.">
        <title>The Global Catalogue of Microorganisms (GCM) 10K type strain sequencing project: providing services to taxonomists for standard genome sequencing and annotation.</title>
        <authorList>
            <consortium name="The Broad Institute Genomics Platform"/>
            <consortium name="The Broad Institute Genome Sequencing Center for Infectious Disease"/>
            <person name="Wu L."/>
            <person name="Ma J."/>
        </authorList>
    </citation>
    <scope>NUCLEOTIDE SEQUENCE [LARGE SCALE GENOMIC DNA]</scope>
    <source>
        <strain evidence="4">KCTC 22558</strain>
    </source>
</reference>
<organism evidence="3 4">
    <name type="scientific">Cognatilysobacter xinjiangensis</name>
    <dbReference type="NCBI Taxonomy" id="546892"/>
    <lineage>
        <taxon>Bacteria</taxon>
        <taxon>Pseudomonadati</taxon>
        <taxon>Pseudomonadota</taxon>
        <taxon>Gammaproteobacteria</taxon>
        <taxon>Lysobacterales</taxon>
        <taxon>Lysobacteraceae</taxon>
        <taxon>Cognatilysobacter</taxon>
    </lineage>
</organism>
<comment type="caution">
    <text evidence="3">The sequence shown here is derived from an EMBL/GenBank/DDBJ whole genome shotgun (WGS) entry which is preliminary data.</text>
</comment>
<dbReference type="Proteomes" id="UP000643403">
    <property type="component" value="Unassembled WGS sequence"/>
</dbReference>
<dbReference type="SUPFAM" id="SSF52980">
    <property type="entry name" value="Restriction endonuclease-like"/>
    <property type="match status" value="1"/>
</dbReference>
<protein>
    <recommendedName>
        <fullName evidence="2">UPF0102 protein GCM10008101_00280</fullName>
    </recommendedName>
</protein>
<dbReference type="NCBIfam" id="NF009150">
    <property type="entry name" value="PRK12497.1-3"/>
    <property type="match status" value="1"/>
</dbReference>
<keyword evidence="4" id="KW-1185">Reference proteome</keyword>
<dbReference type="InterPro" id="IPR011856">
    <property type="entry name" value="tRNA_endonuc-like_dom_sf"/>
</dbReference>
<evidence type="ECO:0000256" key="1">
    <source>
        <dbReference type="ARBA" id="ARBA00006738"/>
    </source>
</evidence>
<gene>
    <name evidence="3" type="ORF">GCM10008101_00280</name>
</gene>